<comment type="caution">
    <text evidence="1">The sequence shown here is derived from an EMBL/GenBank/DDBJ whole genome shotgun (WGS) entry which is preliminary data.</text>
</comment>
<dbReference type="EMBL" id="BPVZ01000367">
    <property type="protein sequence ID" value="GKV50443.1"/>
    <property type="molecule type" value="Genomic_DNA"/>
</dbReference>
<evidence type="ECO:0000313" key="2">
    <source>
        <dbReference type="Proteomes" id="UP001054252"/>
    </source>
</evidence>
<sequence>MAINGFDAVFSLMAAAAANEYTNHTVGGDAGWFFDPVTDTSVSKLHFFGRKSNLQSRRLSQ</sequence>
<name>A0AAV5MLY8_9ROSI</name>
<reference evidence="1 2" key="1">
    <citation type="journal article" date="2021" name="Commun. Biol.">
        <title>The genome of Shorea leprosula (Dipterocarpaceae) highlights the ecological relevance of drought in aseasonal tropical rainforests.</title>
        <authorList>
            <person name="Ng K.K.S."/>
            <person name="Kobayashi M.J."/>
            <person name="Fawcett J.A."/>
            <person name="Hatakeyama M."/>
            <person name="Paape T."/>
            <person name="Ng C.H."/>
            <person name="Ang C.C."/>
            <person name="Tnah L.H."/>
            <person name="Lee C.T."/>
            <person name="Nishiyama T."/>
            <person name="Sese J."/>
            <person name="O'Brien M.J."/>
            <person name="Copetti D."/>
            <person name="Mohd Noor M.I."/>
            <person name="Ong R.C."/>
            <person name="Putra M."/>
            <person name="Sireger I.Z."/>
            <person name="Indrioko S."/>
            <person name="Kosugi Y."/>
            <person name="Izuno A."/>
            <person name="Isagi Y."/>
            <person name="Lee S.L."/>
            <person name="Shimizu K.K."/>
        </authorList>
    </citation>
    <scope>NUCLEOTIDE SEQUENCE [LARGE SCALE GENOMIC DNA]</scope>
    <source>
        <strain evidence="1">214</strain>
    </source>
</reference>
<keyword evidence="2" id="KW-1185">Reference proteome</keyword>
<proteinExistence type="predicted"/>
<gene>
    <name evidence="1" type="ORF">SLEP1_g57146</name>
</gene>
<dbReference type="AlphaFoldDB" id="A0AAV5MLY8"/>
<accession>A0AAV5MLY8</accession>
<evidence type="ECO:0000313" key="1">
    <source>
        <dbReference type="EMBL" id="GKV50443.1"/>
    </source>
</evidence>
<protein>
    <submittedName>
        <fullName evidence="1">Uncharacterized protein</fullName>
    </submittedName>
</protein>
<organism evidence="1 2">
    <name type="scientific">Rubroshorea leprosula</name>
    <dbReference type="NCBI Taxonomy" id="152421"/>
    <lineage>
        <taxon>Eukaryota</taxon>
        <taxon>Viridiplantae</taxon>
        <taxon>Streptophyta</taxon>
        <taxon>Embryophyta</taxon>
        <taxon>Tracheophyta</taxon>
        <taxon>Spermatophyta</taxon>
        <taxon>Magnoliopsida</taxon>
        <taxon>eudicotyledons</taxon>
        <taxon>Gunneridae</taxon>
        <taxon>Pentapetalae</taxon>
        <taxon>rosids</taxon>
        <taxon>malvids</taxon>
        <taxon>Malvales</taxon>
        <taxon>Dipterocarpaceae</taxon>
        <taxon>Rubroshorea</taxon>
    </lineage>
</organism>
<dbReference type="Proteomes" id="UP001054252">
    <property type="component" value="Unassembled WGS sequence"/>
</dbReference>